<dbReference type="CDD" id="cd03228">
    <property type="entry name" value="ABCC_MRP_Like"/>
    <property type="match status" value="1"/>
</dbReference>
<dbReference type="SUPFAM" id="SSF52540">
    <property type="entry name" value="P-loop containing nucleoside triphosphate hydrolases"/>
    <property type="match status" value="1"/>
</dbReference>
<dbReference type="Pfam" id="PF00005">
    <property type="entry name" value="ABC_tran"/>
    <property type="match status" value="1"/>
</dbReference>
<feature type="transmembrane region" description="Helical" evidence="7">
    <location>
        <begin position="248"/>
        <end position="268"/>
    </location>
</feature>
<evidence type="ECO:0000313" key="10">
    <source>
        <dbReference type="EMBL" id="SHL14524.1"/>
    </source>
</evidence>
<dbReference type="InterPro" id="IPR011527">
    <property type="entry name" value="ABC1_TM_dom"/>
</dbReference>
<evidence type="ECO:0000256" key="6">
    <source>
        <dbReference type="ARBA" id="ARBA00023136"/>
    </source>
</evidence>
<dbReference type="InterPro" id="IPR027417">
    <property type="entry name" value="P-loop_NTPase"/>
</dbReference>
<dbReference type="PROSITE" id="PS50893">
    <property type="entry name" value="ABC_TRANSPORTER_2"/>
    <property type="match status" value="1"/>
</dbReference>
<dbReference type="PROSITE" id="PS50929">
    <property type="entry name" value="ABC_TM1F"/>
    <property type="match status" value="1"/>
</dbReference>
<dbReference type="InterPro" id="IPR003593">
    <property type="entry name" value="AAA+_ATPase"/>
</dbReference>
<dbReference type="GO" id="GO:0005524">
    <property type="term" value="F:ATP binding"/>
    <property type="evidence" value="ECO:0007669"/>
    <property type="project" value="UniProtKB-KW"/>
</dbReference>
<evidence type="ECO:0000313" key="11">
    <source>
        <dbReference type="Proteomes" id="UP000184386"/>
    </source>
</evidence>
<evidence type="ECO:0000256" key="3">
    <source>
        <dbReference type="ARBA" id="ARBA00022741"/>
    </source>
</evidence>
<dbReference type="Pfam" id="PF00664">
    <property type="entry name" value="ABC_membrane"/>
    <property type="match status" value="1"/>
</dbReference>
<evidence type="ECO:0000256" key="1">
    <source>
        <dbReference type="ARBA" id="ARBA00004651"/>
    </source>
</evidence>
<dbReference type="AlphaFoldDB" id="A0A1M6Y8B7"/>
<evidence type="ECO:0000256" key="7">
    <source>
        <dbReference type="SAM" id="Phobius"/>
    </source>
</evidence>
<keyword evidence="4 10" id="KW-0067">ATP-binding</keyword>
<dbReference type="STRING" id="1121322.SAMN02745136_04197"/>
<evidence type="ECO:0000256" key="4">
    <source>
        <dbReference type="ARBA" id="ARBA00022840"/>
    </source>
</evidence>
<dbReference type="Gene3D" id="1.20.1560.10">
    <property type="entry name" value="ABC transporter type 1, transmembrane domain"/>
    <property type="match status" value="1"/>
</dbReference>
<dbReference type="Gene3D" id="3.40.50.300">
    <property type="entry name" value="P-loop containing nucleotide triphosphate hydrolases"/>
    <property type="match status" value="1"/>
</dbReference>
<dbReference type="EMBL" id="FRAC01000024">
    <property type="protein sequence ID" value="SHL14524.1"/>
    <property type="molecule type" value="Genomic_DNA"/>
</dbReference>
<sequence length="550" mass="63120">MGAVQFKLDRIVRLIGCYLKKYASLFTIFISTSIVVWGISILMPFVTGRLIDVLVSDSHRSRVYQYVAIIAVMNIVNLAVQYFVDLSNTKLNGKIAFDLSFRIYKNIKKAPLSFFENADSVYLSTRINEDSNCIINFFVRNCVNFITNILTVLFGFIMIFQISPVITLLFIGIMIAYIIIYKAFRQPLYQSNFILVEKRNQYFSVMTEQFKLIKYIKLNSLFHTFDENLIKRFKDVFNTVMNNFRLNYLFSNLAAGILVLANIIIIFFGGIKVINKEMTIGNFTILSTYFNLVLTAVHYFIEFSKSYQQTLVSVTRMEQMNEVAAEHNGTIRIDGIESIDIRNLDFKFEHQKTLIKNLSCTMNKGNIYCIYGSNGSGKSTFLNMIANLYSGYQGEIFINSYNINELDMYYLREWHMAYSNQAVTMVTGSIYENLTYGLNNQEDLRDTVIYWCKRFNLYNKIVSLPAGFESDIAADYITLSGGEKAKISFIRALVKDAPVLILDEPTAAFDKESVTILKECLMEIKPGKIILLITHDQNIADIADKIIRIG</sequence>
<evidence type="ECO:0000256" key="5">
    <source>
        <dbReference type="ARBA" id="ARBA00022989"/>
    </source>
</evidence>
<dbReference type="InterPro" id="IPR017871">
    <property type="entry name" value="ABC_transporter-like_CS"/>
</dbReference>
<organism evidence="10 11">
    <name type="scientific">Anaerocolumna jejuensis DSM 15929</name>
    <dbReference type="NCBI Taxonomy" id="1121322"/>
    <lineage>
        <taxon>Bacteria</taxon>
        <taxon>Bacillati</taxon>
        <taxon>Bacillota</taxon>
        <taxon>Clostridia</taxon>
        <taxon>Lachnospirales</taxon>
        <taxon>Lachnospiraceae</taxon>
        <taxon>Anaerocolumna</taxon>
    </lineage>
</organism>
<dbReference type="GO" id="GO:0005886">
    <property type="term" value="C:plasma membrane"/>
    <property type="evidence" value="ECO:0007669"/>
    <property type="project" value="UniProtKB-SubCell"/>
</dbReference>
<dbReference type="PANTHER" id="PTHR43394:SF1">
    <property type="entry name" value="ATP-BINDING CASSETTE SUB-FAMILY B MEMBER 10, MITOCHONDRIAL"/>
    <property type="match status" value="1"/>
</dbReference>
<dbReference type="InterPro" id="IPR036640">
    <property type="entry name" value="ABC1_TM_sf"/>
</dbReference>
<keyword evidence="2 7" id="KW-0812">Transmembrane</keyword>
<keyword evidence="5 7" id="KW-1133">Transmembrane helix</keyword>
<dbReference type="SUPFAM" id="SSF90123">
    <property type="entry name" value="ABC transporter transmembrane region"/>
    <property type="match status" value="1"/>
</dbReference>
<dbReference type="SMART" id="SM00382">
    <property type="entry name" value="AAA"/>
    <property type="match status" value="1"/>
</dbReference>
<feature type="domain" description="ABC transmembrane type-1" evidence="9">
    <location>
        <begin position="28"/>
        <end position="309"/>
    </location>
</feature>
<dbReference type="InterPro" id="IPR003439">
    <property type="entry name" value="ABC_transporter-like_ATP-bd"/>
</dbReference>
<dbReference type="PROSITE" id="PS00211">
    <property type="entry name" value="ABC_TRANSPORTER_1"/>
    <property type="match status" value="1"/>
</dbReference>
<evidence type="ECO:0000256" key="2">
    <source>
        <dbReference type="ARBA" id="ARBA00022692"/>
    </source>
</evidence>
<keyword evidence="11" id="KW-1185">Reference proteome</keyword>
<dbReference type="Proteomes" id="UP000184386">
    <property type="component" value="Unassembled WGS sequence"/>
</dbReference>
<feature type="domain" description="ABC transporter" evidence="8">
    <location>
        <begin position="339"/>
        <end position="549"/>
    </location>
</feature>
<proteinExistence type="predicted"/>
<dbReference type="GO" id="GO:0016887">
    <property type="term" value="F:ATP hydrolysis activity"/>
    <property type="evidence" value="ECO:0007669"/>
    <property type="project" value="InterPro"/>
</dbReference>
<dbReference type="InterPro" id="IPR039421">
    <property type="entry name" value="Type_1_exporter"/>
</dbReference>
<dbReference type="GO" id="GO:0015421">
    <property type="term" value="F:ABC-type oligopeptide transporter activity"/>
    <property type="evidence" value="ECO:0007669"/>
    <property type="project" value="TreeGrafter"/>
</dbReference>
<dbReference type="PANTHER" id="PTHR43394">
    <property type="entry name" value="ATP-DEPENDENT PERMEASE MDL1, MITOCHONDRIAL"/>
    <property type="match status" value="1"/>
</dbReference>
<feature type="transmembrane region" description="Helical" evidence="7">
    <location>
        <begin position="63"/>
        <end position="84"/>
    </location>
</feature>
<dbReference type="CDD" id="cd07346">
    <property type="entry name" value="ABC_6TM_exporters"/>
    <property type="match status" value="1"/>
</dbReference>
<feature type="transmembrane region" description="Helical" evidence="7">
    <location>
        <begin position="149"/>
        <end position="180"/>
    </location>
</feature>
<feature type="transmembrane region" description="Helical" evidence="7">
    <location>
        <begin position="280"/>
        <end position="301"/>
    </location>
</feature>
<comment type="subcellular location">
    <subcellularLocation>
        <location evidence="1">Cell membrane</location>
        <topology evidence="1">Multi-pass membrane protein</topology>
    </subcellularLocation>
</comment>
<accession>A0A1M6Y8B7</accession>
<gene>
    <name evidence="10" type="ORF">SAMN02745136_04197</name>
</gene>
<name>A0A1M6Y8B7_9FIRM</name>
<feature type="transmembrane region" description="Helical" evidence="7">
    <location>
        <begin position="21"/>
        <end position="43"/>
    </location>
</feature>
<protein>
    <submittedName>
        <fullName evidence="10">ATP-binding cassette, subfamily C</fullName>
    </submittedName>
</protein>
<reference evidence="10 11" key="1">
    <citation type="submission" date="2016-11" db="EMBL/GenBank/DDBJ databases">
        <authorList>
            <person name="Jaros S."/>
            <person name="Januszkiewicz K."/>
            <person name="Wedrychowicz H."/>
        </authorList>
    </citation>
    <scope>NUCLEOTIDE SEQUENCE [LARGE SCALE GENOMIC DNA]</scope>
    <source>
        <strain evidence="10 11">DSM 15929</strain>
    </source>
</reference>
<evidence type="ECO:0000259" key="8">
    <source>
        <dbReference type="PROSITE" id="PS50893"/>
    </source>
</evidence>
<keyword evidence="3" id="KW-0547">Nucleotide-binding</keyword>
<evidence type="ECO:0000259" key="9">
    <source>
        <dbReference type="PROSITE" id="PS50929"/>
    </source>
</evidence>
<keyword evidence="6 7" id="KW-0472">Membrane</keyword>